<evidence type="ECO:0000313" key="4">
    <source>
        <dbReference type="EMBL" id="EFY98002.1"/>
    </source>
</evidence>
<name>E9F1R3_METRA</name>
<feature type="region of interest" description="Disordered" evidence="3">
    <location>
        <begin position="1"/>
        <end position="31"/>
    </location>
</feature>
<dbReference type="HOGENOM" id="CLU_101493_3_1_1"/>
<feature type="compositionally biased region" description="Low complexity" evidence="3">
    <location>
        <begin position="72"/>
        <end position="91"/>
    </location>
</feature>
<dbReference type="OrthoDB" id="5949865at2759"/>
<comment type="similarity">
    <text evidence="1 2">Belongs to the endosulfine family.</text>
</comment>
<reference evidence="4 5" key="2">
    <citation type="journal article" date="2014" name="Proc. Natl. Acad. Sci. U.S.A.">
        <title>Trajectory and genomic determinants of fungal-pathogen speciation and host adaptation.</title>
        <authorList>
            <person name="Hu X."/>
            <person name="Xiao G."/>
            <person name="Zheng P."/>
            <person name="Shang Y."/>
            <person name="Su Y."/>
            <person name="Zhang X."/>
            <person name="Liu X."/>
            <person name="Zhan S."/>
            <person name="St Leger R.J."/>
            <person name="Wang C."/>
        </authorList>
    </citation>
    <scope>GENOME REANNOTATION</scope>
    <source>
        <strain evidence="5">ARSEF 23 / ATCC MYA-3075</strain>
    </source>
</reference>
<feature type="compositionally biased region" description="Basic and acidic residues" evidence="3">
    <location>
        <begin position="1"/>
        <end position="23"/>
    </location>
</feature>
<feature type="region of interest" description="Disordered" evidence="3">
    <location>
        <begin position="63"/>
        <end position="129"/>
    </location>
</feature>
<protein>
    <recommendedName>
        <fullName evidence="2">mRNA stability protein</fullName>
    </recommendedName>
</protein>
<dbReference type="Pfam" id="PF04667">
    <property type="entry name" value="Endosulfine"/>
    <property type="match status" value="1"/>
</dbReference>
<dbReference type="EMBL" id="ADNJ02000006">
    <property type="protein sequence ID" value="EFY98002.1"/>
    <property type="molecule type" value="Genomic_DNA"/>
</dbReference>
<gene>
    <name evidence="4" type="ORF">MAA_06111</name>
</gene>
<reference evidence="4 5" key="1">
    <citation type="journal article" date="2011" name="PLoS Genet.">
        <title>Genome sequencing and comparative transcriptomics of the model entomopathogenic fungi Metarhizium anisopliae and M. acridum.</title>
        <authorList>
            <person name="Gao Q."/>
            <person name="Jin K."/>
            <person name="Ying S.H."/>
            <person name="Zhang Y."/>
            <person name="Xiao G."/>
            <person name="Shang Y."/>
            <person name="Duan Z."/>
            <person name="Hu X."/>
            <person name="Xie X.Q."/>
            <person name="Zhou G."/>
            <person name="Peng G."/>
            <person name="Luo Z."/>
            <person name="Huang W."/>
            <person name="Wang B."/>
            <person name="Fang W."/>
            <person name="Wang S."/>
            <person name="Zhong Y."/>
            <person name="Ma L.J."/>
            <person name="St Leger R.J."/>
            <person name="Zhao G.P."/>
            <person name="Pei Y."/>
            <person name="Feng M.G."/>
            <person name="Xia Y."/>
            <person name="Wang C."/>
        </authorList>
    </citation>
    <scope>NUCLEOTIDE SEQUENCE [LARGE SCALE GENOMIC DNA]</scope>
    <source>
        <strain evidence="5">ARSEF 23 / ATCC MYA-3075</strain>
    </source>
</reference>
<feature type="compositionally biased region" description="Polar residues" evidence="3">
    <location>
        <begin position="97"/>
        <end position="115"/>
    </location>
</feature>
<comment type="function">
    <text evidence="2">Plays an essential role in initiation of the G0 program by preventing the degradation of specific nutrient-regulated mRNAs via the 5'-3' mRNA decay pathway.</text>
</comment>
<keyword evidence="5" id="KW-1185">Reference proteome</keyword>
<dbReference type="GeneID" id="19260397"/>
<dbReference type="Proteomes" id="UP000002498">
    <property type="component" value="Unassembled WGS sequence"/>
</dbReference>
<proteinExistence type="inferred from homology"/>
<accession>E9F1R3</accession>
<sequence length="157" mass="17323">MDDSPKDQGDPRAQEQQRIERRYGVLPGKAHRLHQQLQGRTYFDSGDFALSTAHKASNIGMVQTGMEHPLRSNISHPSSAAPASSNVNSNSDKQNRGTEPSTVVSTPSHLHQQMMSKKAAGEEEQANLVQPLAVMSSAIRDEDSRKRQLCGSDERKF</sequence>
<comment type="caution">
    <text evidence="4">The sequence shown here is derived from an EMBL/GenBank/DDBJ whole genome shotgun (WGS) entry which is preliminary data.</text>
</comment>
<dbReference type="AlphaFoldDB" id="E9F1R3"/>
<dbReference type="InterPro" id="IPR006760">
    <property type="entry name" value="Endosulphine"/>
</dbReference>
<evidence type="ECO:0000256" key="2">
    <source>
        <dbReference type="RuleBase" id="RU363120"/>
    </source>
</evidence>
<evidence type="ECO:0000256" key="1">
    <source>
        <dbReference type="ARBA" id="ARBA00010520"/>
    </source>
</evidence>
<dbReference type="KEGG" id="maj:MAA_06111"/>
<dbReference type="RefSeq" id="XP_007822300.1">
    <property type="nucleotide sequence ID" value="XM_007824109.1"/>
</dbReference>
<evidence type="ECO:0000256" key="3">
    <source>
        <dbReference type="SAM" id="MobiDB-lite"/>
    </source>
</evidence>
<organism evidence="4 5">
    <name type="scientific">Metarhizium robertsii (strain ARSEF 23 / ATCC MYA-3075)</name>
    <name type="common">Metarhizium anisopliae (strain ARSEF 23)</name>
    <dbReference type="NCBI Taxonomy" id="655844"/>
    <lineage>
        <taxon>Eukaryota</taxon>
        <taxon>Fungi</taxon>
        <taxon>Dikarya</taxon>
        <taxon>Ascomycota</taxon>
        <taxon>Pezizomycotina</taxon>
        <taxon>Sordariomycetes</taxon>
        <taxon>Hypocreomycetidae</taxon>
        <taxon>Hypocreales</taxon>
        <taxon>Clavicipitaceae</taxon>
        <taxon>Metarhizium</taxon>
    </lineage>
</organism>
<evidence type="ECO:0000313" key="5">
    <source>
        <dbReference type="Proteomes" id="UP000002498"/>
    </source>
</evidence>